<dbReference type="Pfam" id="PF01553">
    <property type="entry name" value="Acyltransferase"/>
    <property type="match status" value="1"/>
</dbReference>
<feature type="domain" description="Phospholipid/glycerol acyltransferase" evidence="7">
    <location>
        <begin position="69"/>
        <end position="186"/>
    </location>
</feature>
<reference evidence="8 9" key="1">
    <citation type="submission" date="2015-07" db="EMBL/GenBank/DDBJ databases">
        <title>The genome of Habropoda laboriosa.</title>
        <authorList>
            <person name="Pan H."/>
            <person name="Kapheim K."/>
        </authorList>
    </citation>
    <scope>NUCLEOTIDE SEQUENCE [LARGE SCALE GENOMIC DNA]</scope>
    <source>
        <strain evidence="8">0110345459</strain>
    </source>
</reference>
<keyword evidence="5" id="KW-1208">Phospholipid metabolism</keyword>
<dbReference type="InterPro" id="IPR004552">
    <property type="entry name" value="AGP_acyltrans"/>
</dbReference>
<evidence type="ECO:0000256" key="1">
    <source>
        <dbReference type="ARBA" id="ARBA00004728"/>
    </source>
</evidence>
<evidence type="ECO:0000256" key="2">
    <source>
        <dbReference type="ARBA" id="ARBA00008655"/>
    </source>
</evidence>
<comment type="catalytic activity">
    <reaction evidence="5">
        <text>a 1-acyl-sn-glycero-3-phosphate + an acyl-CoA = a 1,2-diacyl-sn-glycero-3-phosphate + CoA</text>
        <dbReference type="Rhea" id="RHEA:19709"/>
        <dbReference type="ChEBI" id="CHEBI:57287"/>
        <dbReference type="ChEBI" id="CHEBI:57970"/>
        <dbReference type="ChEBI" id="CHEBI:58342"/>
        <dbReference type="ChEBI" id="CHEBI:58608"/>
        <dbReference type="EC" id="2.3.1.51"/>
    </reaction>
</comment>
<dbReference type="PANTHER" id="PTHR10434">
    <property type="entry name" value="1-ACYL-SN-GLYCEROL-3-PHOSPHATE ACYLTRANSFERASE"/>
    <property type="match status" value="1"/>
</dbReference>
<keyword evidence="4 5" id="KW-0012">Acyltransferase</keyword>
<evidence type="ECO:0000256" key="4">
    <source>
        <dbReference type="ARBA" id="ARBA00023315"/>
    </source>
</evidence>
<keyword evidence="6" id="KW-1133">Transmembrane helix</keyword>
<dbReference type="EMBL" id="KQ414612">
    <property type="protein sequence ID" value="KOC69133.1"/>
    <property type="molecule type" value="Genomic_DNA"/>
</dbReference>
<dbReference type="AlphaFoldDB" id="A0A0L7RE62"/>
<dbReference type="GO" id="GO:0016020">
    <property type="term" value="C:membrane"/>
    <property type="evidence" value="ECO:0007669"/>
    <property type="project" value="InterPro"/>
</dbReference>
<sequence length="252" mass="28747">ERLQYHLKFSCYIVTIVISTTLHLPFMLLRIRDWRNALVTAWCIRQCCKFIGLTYRVRGKENIVNESGSVILVNHQSALDMTVMGVLWSLIDNCAAIAKKEILYAGQLGLASWLWGTIFINRRNSEEARSIMNATAKSIRDSKVHILIFPEGHRHSNQTLLPFKKGAFHLAIRSQMPIQPVVVSKYYFINSKLTKFNSGVSYITILPPIPTKGLTEDDLPTLLDETYNVMNKVFLETSEEALNEHMNSMKGE</sequence>
<proteinExistence type="inferred from homology"/>
<evidence type="ECO:0000313" key="8">
    <source>
        <dbReference type="EMBL" id="KOC69133.1"/>
    </source>
</evidence>
<feature type="non-terminal residue" evidence="8">
    <location>
        <position position="1"/>
    </location>
</feature>
<accession>A0A0L7RE62</accession>
<dbReference type="PANTHER" id="PTHR10434:SF11">
    <property type="entry name" value="1-ACYL-SN-GLYCEROL-3-PHOSPHATE ACYLTRANSFERASE"/>
    <property type="match status" value="1"/>
</dbReference>
<dbReference type="OrthoDB" id="202234at2759"/>
<keyword evidence="5" id="KW-0594">Phospholipid biosynthesis</keyword>
<name>A0A0L7RE62_9HYME</name>
<keyword evidence="6" id="KW-0812">Transmembrane</keyword>
<dbReference type="GO" id="GO:0003841">
    <property type="term" value="F:1-acylglycerol-3-phosphate O-acyltransferase activity"/>
    <property type="evidence" value="ECO:0007669"/>
    <property type="project" value="UniProtKB-UniRule"/>
</dbReference>
<comment type="similarity">
    <text evidence="2 5">Belongs to the 1-acyl-sn-glycerol-3-phosphate acyltransferase family.</text>
</comment>
<keyword evidence="6" id="KW-0472">Membrane</keyword>
<dbReference type="Proteomes" id="UP000053825">
    <property type="component" value="Unassembled WGS sequence"/>
</dbReference>
<dbReference type="InterPro" id="IPR002123">
    <property type="entry name" value="Plipid/glycerol_acylTrfase"/>
</dbReference>
<dbReference type="SUPFAM" id="SSF69593">
    <property type="entry name" value="Glycerol-3-phosphate (1)-acyltransferase"/>
    <property type="match status" value="1"/>
</dbReference>
<keyword evidence="5" id="KW-0444">Lipid biosynthesis</keyword>
<gene>
    <name evidence="8" type="ORF">WH47_07584</name>
</gene>
<keyword evidence="5" id="KW-0443">Lipid metabolism</keyword>
<feature type="transmembrane region" description="Helical" evidence="6">
    <location>
        <begin position="12"/>
        <end position="29"/>
    </location>
</feature>
<evidence type="ECO:0000313" key="9">
    <source>
        <dbReference type="Proteomes" id="UP000053825"/>
    </source>
</evidence>
<comment type="domain">
    <text evidence="5">The HXXXXD motif is essential for acyltransferase activity and may constitute the binding site for the phosphate moiety of the glycerol-3-phosphate.</text>
</comment>
<evidence type="ECO:0000256" key="3">
    <source>
        <dbReference type="ARBA" id="ARBA00022679"/>
    </source>
</evidence>
<dbReference type="SMART" id="SM00563">
    <property type="entry name" value="PlsC"/>
    <property type="match status" value="1"/>
</dbReference>
<evidence type="ECO:0000259" key="7">
    <source>
        <dbReference type="SMART" id="SM00563"/>
    </source>
</evidence>
<organism evidence="8 9">
    <name type="scientific">Habropoda laboriosa</name>
    <dbReference type="NCBI Taxonomy" id="597456"/>
    <lineage>
        <taxon>Eukaryota</taxon>
        <taxon>Metazoa</taxon>
        <taxon>Ecdysozoa</taxon>
        <taxon>Arthropoda</taxon>
        <taxon>Hexapoda</taxon>
        <taxon>Insecta</taxon>
        <taxon>Pterygota</taxon>
        <taxon>Neoptera</taxon>
        <taxon>Endopterygota</taxon>
        <taxon>Hymenoptera</taxon>
        <taxon>Apocrita</taxon>
        <taxon>Aculeata</taxon>
        <taxon>Apoidea</taxon>
        <taxon>Anthophila</taxon>
        <taxon>Apidae</taxon>
        <taxon>Habropoda</taxon>
    </lineage>
</organism>
<dbReference type="GO" id="GO:0006654">
    <property type="term" value="P:phosphatidic acid biosynthetic process"/>
    <property type="evidence" value="ECO:0007669"/>
    <property type="project" value="TreeGrafter"/>
</dbReference>
<keyword evidence="3 5" id="KW-0808">Transferase</keyword>
<dbReference type="GO" id="GO:0005783">
    <property type="term" value="C:endoplasmic reticulum"/>
    <property type="evidence" value="ECO:0007669"/>
    <property type="project" value="TreeGrafter"/>
</dbReference>
<keyword evidence="9" id="KW-1185">Reference proteome</keyword>
<protein>
    <recommendedName>
        <fullName evidence="5">1-acyl-sn-glycerol-3-phosphate acyltransferase</fullName>
        <ecNumber evidence="5">2.3.1.51</ecNumber>
    </recommendedName>
</protein>
<dbReference type="STRING" id="597456.A0A0L7RE62"/>
<dbReference type="EC" id="2.3.1.51" evidence="5"/>
<evidence type="ECO:0000256" key="6">
    <source>
        <dbReference type="SAM" id="Phobius"/>
    </source>
</evidence>
<dbReference type="NCBIfam" id="TIGR00530">
    <property type="entry name" value="AGP_acyltrn"/>
    <property type="match status" value="1"/>
</dbReference>
<dbReference type="CDD" id="cd07989">
    <property type="entry name" value="LPLAT_AGPAT-like"/>
    <property type="match status" value="1"/>
</dbReference>
<evidence type="ECO:0000256" key="5">
    <source>
        <dbReference type="RuleBase" id="RU361267"/>
    </source>
</evidence>
<comment type="pathway">
    <text evidence="1">Phospholipid metabolism; CDP-diacylglycerol biosynthesis; CDP-diacylglycerol from sn-glycerol 3-phosphate: step 2/3.</text>
</comment>